<dbReference type="EMBL" id="JAEMHM010000001">
    <property type="protein sequence ID" value="MBJ6723189.1"/>
    <property type="molecule type" value="Genomic_DNA"/>
</dbReference>
<gene>
    <name evidence="4" type="ORF">JFN93_00580</name>
</gene>
<dbReference type="InterPro" id="IPR009875">
    <property type="entry name" value="PilZ_domain"/>
</dbReference>
<dbReference type="SUPFAM" id="SSF141371">
    <property type="entry name" value="PilZ domain-like"/>
    <property type="match status" value="1"/>
</dbReference>
<dbReference type="AlphaFoldDB" id="A0A8J7JCZ2"/>
<dbReference type="RefSeq" id="WP_199382034.1">
    <property type="nucleotide sequence ID" value="NZ_JAEMHM010000001.1"/>
</dbReference>
<name>A0A8J7JCZ2_9BACT</name>
<reference evidence="4" key="1">
    <citation type="submission" date="2020-12" db="EMBL/GenBank/DDBJ databases">
        <title>Geomonas sp. Red875, isolated from river sediment.</title>
        <authorList>
            <person name="Xu Z."/>
            <person name="Zhang Z."/>
            <person name="Masuda Y."/>
            <person name="Itoh H."/>
            <person name="Senoo K."/>
        </authorList>
    </citation>
    <scope>NUCLEOTIDE SEQUENCE</scope>
    <source>
        <strain evidence="4">Red875</strain>
    </source>
</reference>
<protein>
    <submittedName>
        <fullName evidence="4">Response regulator</fullName>
    </submittedName>
</protein>
<evidence type="ECO:0000313" key="4">
    <source>
        <dbReference type="EMBL" id="MBJ6723189.1"/>
    </source>
</evidence>
<dbReference type="PANTHER" id="PTHR44591">
    <property type="entry name" value="STRESS RESPONSE REGULATOR PROTEIN 1"/>
    <property type="match status" value="1"/>
</dbReference>
<dbReference type="PANTHER" id="PTHR44591:SF20">
    <property type="entry name" value="PROTEIN PILH"/>
    <property type="match status" value="1"/>
</dbReference>
<evidence type="ECO:0000256" key="1">
    <source>
        <dbReference type="ARBA" id="ARBA00022553"/>
    </source>
</evidence>
<dbReference type="Proteomes" id="UP000636888">
    <property type="component" value="Unassembled WGS sequence"/>
</dbReference>
<dbReference type="Gene3D" id="3.40.50.2300">
    <property type="match status" value="1"/>
</dbReference>
<comment type="caution">
    <text evidence="4">The sequence shown here is derived from an EMBL/GenBank/DDBJ whole genome shotgun (WGS) entry which is preliminary data.</text>
</comment>
<dbReference type="InterPro" id="IPR001789">
    <property type="entry name" value="Sig_transdc_resp-reg_receiver"/>
</dbReference>
<dbReference type="Gene3D" id="2.40.10.220">
    <property type="entry name" value="predicted glycosyltransferase like domains"/>
    <property type="match status" value="1"/>
</dbReference>
<sequence>MPRKKVLLVDDVEPFLEMEKALFNEDEFEIRLARDGYDCLRSIMESRPELIFMDLFMPRMGGLECCRIIKADRDLKTIPVVMVTASGYESDYESCREAGCDEVMPKPVTRYQVQAMARRMLGLRVRYEERAHVRLLVSYGSNNEFPLTDYSINLSTGGLFLETEALLSVGTRIQAEFVLPHDSSCIRCNAKIAWINSSYYQSNPQLAVGMGVQFLDLGLDHLEAIRTFVRTQNLVPAW</sequence>
<evidence type="ECO:0000256" key="2">
    <source>
        <dbReference type="PROSITE-ProRule" id="PRU00169"/>
    </source>
</evidence>
<dbReference type="PROSITE" id="PS50110">
    <property type="entry name" value="RESPONSE_REGULATORY"/>
    <property type="match status" value="1"/>
</dbReference>
<dbReference type="InterPro" id="IPR011006">
    <property type="entry name" value="CheY-like_superfamily"/>
</dbReference>
<keyword evidence="5" id="KW-1185">Reference proteome</keyword>
<evidence type="ECO:0000259" key="3">
    <source>
        <dbReference type="PROSITE" id="PS50110"/>
    </source>
</evidence>
<dbReference type="SMART" id="SM00448">
    <property type="entry name" value="REC"/>
    <property type="match status" value="1"/>
</dbReference>
<feature type="domain" description="Response regulatory" evidence="3">
    <location>
        <begin position="5"/>
        <end position="121"/>
    </location>
</feature>
<dbReference type="SUPFAM" id="SSF52172">
    <property type="entry name" value="CheY-like"/>
    <property type="match status" value="1"/>
</dbReference>
<organism evidence="4 5">
    <name type="scientific">Geomesophilobacter sediminis</name>
    <dbReference type="NCBI Taxonomy" id="2798584"/>
    <lineage>
        <taxon>Bacteria</taxon>
        <taxon>Pseudomonadati</taxon>
        <taxon>Thermodesulfobacteriota</taxon>
        <taxon>Desulfuromonadia</taxon>
        <taxon>Geobacterales</taxon>
        <taxon>Geobacteraceae</taxon>
        <taxon>Geomesophilobacter</taxon>
    </lineage>
</organism>
<evidence type="ECO:0000313" key="5">
    <source>
        <dbReference type="Proteomes" id="UP000636888"/>
    </source>
</evidence>
<feature type="modified residue" description="4-aspartylphosphate" evidence="2">
    <location>
        <position position="54"/>
    </location>
</feature>
<dbReference type="InterPro" id="IPR050595">
    <property type="entry name" value="Bact_response_regulator"/>
</dbReference>
<dbReference type="GO" id="GO:0035438">
    <property type="term" value="F:cyclic-di-GMP binding"/>
    <property type="evidence" value="ECO:0007669"/>
    <property type="project" value="InterPro"/>
</dbReference>
<dbReference type="Pfam" id="PF07238">
    <property type="entry name" value="PilZ"/>
    <property type="match status" value="1"/>
</dbReference>
<proteinExistence type="predicted"/>
<dbReference type="GO" id="GO:0000160">
    <property type="term" value="P:phosphorelay signal transduction system"/>
    <property type="evidence" value="ECO:0007669"/>
    <property type="project" value="InterPro"/>
</dbReference>
<dbReference type="Pfam" id="PF00072">
    <property type="entry name" value="Response_reg"/>
    <property type="match status" value="1"/>
</dbReference>
<accession>A0A8J7JCZ2</accession>
<keyword evidence="1 2" id="KW-0597">Phosphoprotein</keyword>
<dbReference type="CDD" id="cd17546">
    <property type="entry name" value="REC_hyHK_CKI1_RcsC-like"/>
    <property type="match status" value="1"/>
</dbReference>